<organism evidence="2 3">
    <name type="scientific">Auraticoccus cholistanensis</name>
    <dbReference type="NCBI Taxonomy" id="2656650"/>
    <lineage>
        <taxon>Bacteria</taxon>
        <taxon>Bacillati</taxon>
        <taxon>Actinomycetota</taxon>
        <taxon>Actinomycetes</taxon>
        <taxon>Propionibacteriales</taxon>
        <taxon>Propionibacteriaceae</taxon>
        <taxon>Auraticoccus</taxon>
    </lineage>
</organism>
<dbReference type="GO" id="GO:0008999">
    <property type="term" value="F:protein-N-terminal-alanine acetyltransferase activity"/>
    <property type="evidence" value="ECO:0007669"/>
    <property type="project" value="TreeGrafter"/>
</dbReference>
<sequence>MDDLAACWPPYALTVTTADLTLTVARESDVPELVELVLSGVHDPAMMPFDEPWTDADPAELPQNYLRYQSSVKAGFTPDSFTLEMVVRRDGEVVGCQGLSARQYPVTRSLETGSWLGRRFHGQGIGTRMRQAVCALAFDVLGARQVTSSAFVDNPASLAVSRKVGYVENGTQLKVRRGEAALNQRLLLTPERLVRGAPVEVTGAGPLLRMLGLSEPATIG</sequence>
<comment type="caution">
    <text evidence="2">The sequence shown here is derived from an EMBL/GenBank/DDBJ whole genome shotgun (WGS) entry which is preliminary data.</text>
</comment>
<dbReference type="EMBL" id="WPCU01000005">
    <property type="protein sequence ID" value="MVA75689.1"/>
    <property type="molecule type" value="Genomic_DNA"/>
</dbReference>
<dbReference type="Pfam" id="PF13302">
    <property type="entry name" value="Acetyltransf_3"/>
    <property type="match status" value="1"/>
</dbReference>
<dbReference type="Proteomes" id="UP000435304">
    <property type="component" value="Unassembled WGS sequence"/>
</dbReference>
<keyword evidence="2" id="KW-0808">Transferase</keyword>
<evidence type="ECO:0000313" key="3">
    <source>
        <dbReference type="Proteomes" id="UP000435304"/>
    </source>
</evidence>
<dbReference type="InterPro" id="IPR016181">
    <property type="entry name" value="Acyl_CoA_acyltransferase"/>
</dbReference>
<dbReference type="PANTHER" id="PTHR43441">
    <property type="entry name" value="RIBOSOMAL-PROTEIN-SERINE ACETYLTRANSFERASE"/>
    <property type="match status" value="1"/>
</dbReference>
<dbReference type="InterPro" id="IPR051908">
    <property type="entry name" value="Ribosomal_N-acetyltransferase"/>
</dbReference>
<name>A0A6A9V0I9_9ACTN</name>
<dbReference type="AlphaFoldDB" id="A0A6A9V0I9"/>
<dbReference type="PANTHER" id="PTHR43441:SF11">
    <property type="entry name" value="RIBOSOMAL-PROTEIN-SERINE ACETYLTRANSFERASE"/>
    <property type="match status" value="1"/>
</dbReference>
<keyword evidence="3" id="KW-1185">Reference proteome</keyword>
<evidence type="ECO:0000313" key="2">
    <source>
        <dbReference type="EMBL" id="MVA75689.1"/>
    </source>
</evidence>
<dbReference type="Gene3D" id="3.40.630.30">
    <property type="match status" value="1"/>
</dbReference>
<dbReference type="GO" id="GO:1990189">
    <property type="term" value="F:protein N-terminal-serine acetyltransferase activity"/>
    <property type="evidence" value="ECO:0007669"/>
    <property type="project" value="TreeGrafter"/>
</dbReference>
<dbReference type="SUPFAM" id="SSF55729">
    <property type="entry name" value="Acyl-CoA N-acyltransferases (Nat)"/>
    <property type="match status" value="1"/>
</dbReference>
<dbReference type="InterPro" id="IPR000182">
    <property type="entry name" value="GNAT_dom"/>
</dbReference>
<protein>
    <submittedName>
        <fullName evidence="2">GNAT family N-acetyltransferase</fullName>
    </submittedName>
</protein>
<gene>
    <name evidence="2" type="ORF">GC722_06570</name>
</gene>
<reference evidence="2 3" key="1">
    <citation type="submission" date="2019-12" db="EMBL/GenBank/DDBJ databases">
        <title>Auraticoccus cholistani sp. nov., an actinomycete isolated from soil of Cholistan desert.</title>
        <authorList>
            <person name="Cheema M.T."/>
        </authorList>
    </citation>
    <scope>NUCLEOTIDE SEQUENCE [LARGE SCALE GENOMIC DNA]</scope>
    <source>
        <strain evidence="2 3">F435</strain>
    </source>
</reference>
<dbReference type="GO" id="GO:0005737">
    <property type="term" value="C:cytoplasm"/>
    <property type="evidence" value="ECO:0007669"/>
    <property type="project" value="TreeGrafter"/>
</dbReference>
<dbReference type="RefSeq" id="WP_156609217.1">
    <property type="nucleotide sequence ID" value="NZ_WPCU01000005.1"/>
</dbReference>
<evidence type="ECO:0000259" key="1">
    <source>
        <dbReference type="PROSITE" id="PS51186"/>
    </source>
</evidence>
<accession>A0A6A9V0I9</accession>
<dbReference type="PROSITE" id="PS51186">
    <property type="entry name" value="GNAT"/>
    <property type="match status" value="1"/>
</dbReference>
<proteinExistence type="predicted"/>
<feature type="domain" description="N-acetyltransferase" evidence="1">
    <location>
        <begin position="20"/>
        <end position="189"/>
    </location>
</feature>